<dbReference type="SMART" id="SM00388">
    <property type="entry name" value="HisKA"/>
    <property type="match status" value="1"/>
</dbReference>
<evidence type="ECO:0000256" key="8">
    <source>
        <dbReference type="ARBA" id="ARBA00022777"/>
    </source>
</evidence>
<keyword evidence="10" id="KW-0902">Two-component regulatory system</keyword>
<dbReference type="CDD" id="cd00082">
    <property type="entry name" value="HisKA"/>
    <property type="match status" value="1"/>
</dbReference>
<dbReference type="SUPFAM" id="SSF55874">
    <property type="entry name" value="ATPase domain of HSP90 chaperone/DNA topoisomerase II/histidine kinase"/>
    <property type="match status" value="1"/>
</dbReference>
<dbReference type="SUPFAM" id="SSF47384">
    <property type="entry name" value="Homodimeric domain of signal transducing histidine kinase"/>
    <property type="match status" value="1"/>
</dbReference>
<dbReference type="InterPro" id="IPR036890">
    <property type="entry name" value="HATPase_C_sf"/>
</dbReference>
<evidence type="ECO:0000256" key="1">
    <source>
        <dbReference type="ARBA" id="ARBA00000085"/>
    </source>
</evidence>
<dbReference type="InterPro" id="IPR003661">
    <property type="entry name" value="HisK_dim/P_dom"/>
</dbReference>
<evidence type="ECO:0000256" key="4">
    <source>
        <dbReference type="ARBA" id="ARBA00022475"/>
    </source>
</evidence>
<organism evidence="13 14">
    <name type="scientific">Sumerlaea chitinivorans</name>
    <dbReference type="NCBI Taxonomy" id="2250252"/>
    <lineage>
        <taxon>Bacteria</taxon>
        <taxon>Candidatus Sumerlaeota</taxon>
        <taxon>Candidatus Sumerlaeia</taxon>
        <taxon>Candidatus Sumerlaeales</taxon>
        <taxon>Candidatus Sumerlaeaceae</taxon>
        <taxon>Candidatus Sumerlaea</taxon>
    </lineage>
</organism>
<dbReference type="Gene3D" id="3.30.565.10">
    <property type="entry name" value="Histidine kinase-like ATPase, C-terminal domain"/>
    <property type="match status" value="1"/>
</dbReference>
<evidence type="ECO:0000256" key="6">
    <source>
        <dbReference type="ARBA" id="ARBA00022679"/>
    </source>
</evidence>
<dbReference type="FunFam" id="1.10.287.130:FF:000008">
    <property type="entry name" value="Two-component sensor histidine kinase"/>
    <property type="match status" value="1"/>
</dbReference>
<dbReference type="GO" id="GO:0000155">
    <property type="term" value="F:phosphorelay sensor kinase activity"/>
    <property type="evidence" value="ECO:0007669"/>
    <property type="project" value="InterPro"/>
</dbReference>
<evidence type="ECO:0000256" key="3">
    <source>
        <dbReference type="ARBA" id="ARBA00012438"/>
    </source>
</evidence>
<dbReference type="PANTHER" id="PTHR45453">
    <property type="entry name" value="PHOSPHATE REGULON SENSOR PROTEIN PHOR"/>
    <property type="match status" value="1"/>
</dbReference>
<dbReference type="Proteomes" id="UP000262583">
    <property type="component" value="Chromosome"/>
</dbReference>
<dbReference type="InterPro" id="IPR036097">
    <property type="entry name" value="HisK_dim/P_sf"/>
</dbReference>
<keyword evidence="8" id="KW-0418">Kinase</keyword>
<evidence type="ECO:0000256" key="11">
    <source>
        <dbReference type="ARBA" id="ARBA00023136"/>
    </source>
</evidence>
<dbReference type="InterPro" id="IPR004358">
    <property type="entry name" value="Sig_transdc_His_kin-like_C"/>
</dbReference>
<keyword evidence="9" id="KW-0067">ATP-binding</keyword>
<evidence type="ECO:0000256" key="9">
    <source>
        <dbReference type="ARBA" id="ARBA00022840"/>
    </source>
</evidence>
<keyword evidence="4" id="KW-1003">Cell membrane</keyword>
<dbReference type="SMART" id="SM00387">
    <property type="entry name" value="HATPase_c"/>
    <property type="match status" value="1"/>
</dbReference>
<dbReference type="PRINTS" id="PR00344">
    <property type="entry name" value="BCTRLSENSOR"/>
</dbReference>
<dbReference type="EMBL" id="CP030759">
    <property type="protein sequence ID" value="AXA36010.1"/>
    <property type="molecule type" value="Genomic_DNA"/>
</dbReference>
<dbReference type="PANTHER" id="PTHR45453:SF1">
    <property type="entry name" value="PHOSPHATE REGULON SENSOR PROTEIN PHOR"/>
    <property type="match status" value="1"/>
</dbReference>
<protein>
    <recommendedName>
        <fullName evidence="3">histidine kinase</fullName>
        <ecNumber evidence="3">2.7.13.3</ecNumber>
    </recommendedName>
</protein>
<keyword evidence="5" id="KW-0597">Phosphoprotein</keyword>
<keyword evidence="6" id="KW-0808">Transferase</keyword>
<dbReference type="Pfam" id="PF00512">
    <property type="entry name" value="HisKA"/>
    <property type="match status" value="1"/>
</dbReference>
<evidence type="ECO:0000256" key="2">
    <source>
        <dbReference type="ARBA" id="ARBA00004236"/>
    </source>
</evidence>
<accession>A0A2Z4Y4D0</accession>
<evidence type="ECO:0000256" key="7">
    <source>
        <dbReference type="ARBA" id="ARBA00022741"/>
    </source>
</evidence>
<sequence length="362" mass="40484">MKRIPPILLAVLDALPESVCLYCPKSKQLKPNRRWRETVGDVSELEDLSRVGLTPDLVRESCKKAIDKKGETVALALDKEGTRRLEITPVEGEKQLYLIVLRDHAELRRVEELRRDFIANVSHELRTPLTAVRGYVETLLDPKFLTMERVKEFLPIIFEHTERLHNLMLDLLSLSRLENPNTKITVSPLCLADELQEAVEATAPLARLKNISIKLRSPRSSLKVLANTEHLQRILVNLLDNAIKYSPPGGVVSLWTEIHGDFVWTHVKDRGQGIPPEELPRVFERFYRTKGALGGRERGSGLGLAIVKHIVQQLGGEITAASIVGQGSDFSFSLRLAQAHDGPQEIAPRSVTELVAPPSPQS</sequence>
<dbReference type="GO" id="GO:0004721">
    <property type="term" value="F:phosphoprotein phosphatase activity"/>
    <property type="evidence" value="ECO:0007669"/>
    <property type="project" value="TreeGrafter"/>
</dbReference>
<gene>
    <name evidence="13" type="ORF">BRCON_1233</name>
</gene>
<dbReference type="FunFam" id="3.30.565.10:FF:000006">
    <property type="entry name" value="Sensor histidine kinase WalK"/>
    <property type="match status" value="1"/>
</dbReference>
<dbReference type="AlphaFoldDB" id="A0A2Z4Y4D0"/>
<dbReference type="Gene3D" id="1.10.287.130">
    <property type="match status" value="1"/>
</dbReference>
<dbReference type="Pfam" id="PF02518">
    <property type="entry name" value="HATPase_c"/>
    <property type="match status" value="1"/>
</dbReference>
<comment type="subcellular location">
    <subcellularLocation>
        <location evidence="2">Cell membrane</location>
    </subcellularLocation>
</comment>
<evidence type="ECO:0000256" key="10">
    <source>
        <dbReference type="ARBA" id="ARBA00023012"/>
    </source>
</evidence>
<evidence type="ECO:0000313" key="13">
    <source>
        <dbReference type="EMBL" id="AXA36010.1"/>
    </source>
</evidence>
<evidence type="ECO:0000256" key="5">
    <source>
        <dbReference type="ARBA" id="ARBA00022553"/>
    </source>
</evidence>
<dbReference type="GO" id="GO:0016036">
    <property type="term" value="P:cellular response to phosphate starvation"/>
    <property type="evidence" value="ECO:0007669"/>
    <property type="project" value="TreeGrafter"/>
</dbReference>
<name>A0A2Z4Y4D0_SUMC1</name>
<keyword evidence="7" id="KW-0547">Nucleotide-binding</keyword>
<reference evidence="13 14" key="1">
    <citation type="submission" date="2018-05" db="EMBL/GenBank/DDBJ databases">
        <title>A metagenomic window into the 2 km-deep terrestrial subsurface aquifer revealed taxonomically and functionally diverse microbial community comprising novel uncultured bacterial lineages.</title>
        <authorList>
            <person name="Kadnikov V.V."/>
            <person name="Mardanov A.V."/>
            <person name="Beletsky A.V."/>
            <person name="Banks D."/>
            <person name="Pimenov N.V."/>
            <person name="Frank Y.A."/>
            <person name="Karnachuk O.V."/>
            <person name="Ravin N.V."/>
        </authorList>
    </citation>
    <scope>NUCLEOTIDE SEQUENCE [LARGE SCALE GENOMIC DNA]</scope>
    <source>
        <strain evidence="13">BY</strain>
    </source>
</reference>
<comment type="catalytic activity">
    <reaction evidence="1">
        <text>ATP + protein L-histidine = ADP + protein N-phospho-L-histidine.</text>
        <dbReference type="EC" id="2.7.13.3"/>
    </reaction>
</comment>
<dbReference type="PROSITE" id="PS50109">
    <property type="entry name" value="HIS_KIN"/>
    <property type="match status" value="1"/>
</dbReference>
<dbReference type="InterPro" id="IPR005467">
    <property type="entry name" value="His_kinase_dom"/>
</dbReference>
<proteinExistence type="predicted"/>
<feature type="domain" description="Histidine kinase" evidence="12">
    <location>
        <begin position="120"/>
        <end position="338"/>
    </location>
</feature>
<dbReference type="EC" id="2.7.13.3" evidence="3"/>
<dbReference type="InterPro" id="IPR050351">
    <property type="entry name" value="BphY/WalK/GraS-like"/>
</dbReference>
<dbReference type="InterPro" id="IPR003594">
    <property type="entry name" value="HATPase_dom"/>
</dbReference>
<evidence type="ECO:0000259" key="12">
    <source>
        <dbReference type="PROSITE" id="PS50109"/>
    </source>
</evidence>
<dbReference type="CDD" id="cd00075">
    <property type="entry name" value="HATPase"/>
    <property type="match status" value="1"/>
</dbReference>
<evidence type="ECO:0000313" key="14">
    <source>
        <dbReference type="Proteomes" id="UP000262583"/>
    </source>
</evidence>
<dbReference type="GO" id="GO:0005886">
    <property type="term" value="C:plasma membrane"/>
    <property type="evidence" value="ECO:0007669"/>
    <property type="project" value="UniProtKB-SubCell"/>
</dbReference>
<keyword evidence="11" id="KW-0472">Membrane</keyword>
<dbReference type="KEGG" id="schv:BRCON_1233"/>
<dbReference type="GO" id="GO:0005524">
    <property type="term" value="F:ATP binding"/>
    <property type="evidence" value="ECO:0007669"/>
    <property type="project" value="UniProtKB-KW"/>
</dbReference>